<dbReference type="EMBL" id="JAADYS010000748">
    <property type="protein sequence ID" value="KAF4467418.1"/>
    <property type="molecule type" value="Genomic_DNA"/>
</dbReference>
<dbReference type="NCBIfam" id="TIGR04076">
    <property type="entry name" value="TIGR04076 family protein"/>
    <property type="match status" value="1"/>
</dbReference>
<gene>
    <name evidence="1" type="ORF">FALBO_5712</name>
</gene>
<keyword evidence="2" id="KW-1185">Reference proteome</keyword>
<dbReference type="AlphaFoldDB" id="A0A8H4PE12"/>
<accession>A0A8H4PE12</accession>
<dbReference type="OrthoDB" id="2838513at2759"/>
<proteinExistence type="predicted"/>
<evidence type="ECO:0000313" key="2">
    <source>
        <dbReference type="Proteomes" id="UP000554235"/>
    </source>
</evidence>
<reference evidence="1 2" key="1">
    <citation type="submission" date="2020-01" db="EMBL/GenBank/DDBJ databases">
        <title>Identification and distribution of gene clusters putatively required for synthesis of sphingolipid metabolism inhibitors in phylogenetically diverse species of the filamentous fungus Fusarium.</title>
        <authorList>
            <person name="Kim H.-S."/>
            <person name="Busman M."/>
            <person name="Brown D.W."/>
            <person name="Divon H."/>
            <person name="Uhlig S."/>
            <person name="Proctor R.H."/>
        </authorList>
    </citation>
    <scope>NUCLEOTIDE SEQUENCE [LARGE SCALE GENOMIC DNA]</scope>
    <source>
        <strain evidence="1 2">NRRL 20459</strain>
    </source>
</reference>
<dbReference type="InterPro" id="IPR023811">
    <property type="entry name" value="CHP04076"/>
</dbReference>
<dbReference type="Proteomes" id="UP000554235">
    <property type="component" value="Unassembled WGS sequence"/>
</dbReference>
<comment type="caution">
    <text evidence="1">The sequence shown here is derived from an EMBL/GenBank/DDBJ whole genome shotgun (WGS) entry which is preliminary data.</text>
</comment>
<sequence length="122" mass="13176">MASNATQDDSFYLFDLRVEVVCPPGSKILCGAKEGDYFTLQGEMLYLPPGQGISIYSLASVLPLLPAKQRVTADNDWMTTDALLACPDPNCPSKLRIIREGTRKFSHAETTIVPLGAEGAQG</sequence>
<protein>
    <submittedName>
        <fullName evidence="1">4Fe-4S iron-sulfur binding</fullName>
    </submittedName>
</protein>
<name>A0A8H4PE12_9HYPO</name>
<organism evidence="1 2">
    <name type="scientific">Fusarium albosuccineum</name>
    <dbReference type="NCBI Taxonomy" id="1237068"/>
    <lineage>
        <taxon>Eukaryota</taxon>
        <taxon>Fungi</taxon>
        <taxon>Dikarya</taxon>
        <taxon>Ascomycota</taxon>
        <taxon>Pezizomycotina</taxon>
        <taxon>Sordariomycetes</taxon>
        <taxon>Hypocreomycetidae</taxon>
        <taxon>Hypocreales</taxon>
        <taxon>Nectriaceae</taxon>
        <taxon>Fusarium</taxon>
        <taxon>Fusarium decemcellulare species complex</taxon>
    </lineage>
</organism>
<evidence type="ECO:0000313" key="1">
    <source>
        <dbReference type="EMBL" id="KAF4467418.1"/>
    </source>
</evidence>